<reference evidence="1 2" key="1">
    <citation type="submission" date="2016-02" db="EMBL/GenBank/DDBJ databases">
        <title>Corynebacterium glutamicum N24 whole genome sequencing project.</title>
        <authorList>
            <person name="Matsutani M."/>
            <person name="Nangtapong N."/>
            <person name="Yakushi T."/>
            <person name="Matsushita K."/>
        </authorList>
    </citation>
    <scope>NUCLEOTIDE SEQUENCE [LARGE SCALE GENOMIC DNA]</scope>
    <source>
        <strain evidence="1 2">N24</strain>
    </source>
</reference>
<proteinExistence type="predicted"/>
<protein>
    <submittedName>
        <fullName evidence="1">Uncharacterized protein</fullName>
    </submittedName>
</protein>
<evidence type="ECO:0000313" key="2">
    <source>
        <dbReference type="Proteomes" id="UP000218244"/>
    </source>
</evidence>
<name>A0A160PN49_9CORY</name>
<dbReference type="EMBL" id="AP017369">
    <property type="protein sequence ID" value="BAU95229.1"/>
    <property type="molecule type" value="Genomic_DNA"/>
</dbReference>
<dbReference type="KEGG" id="csur:N24_0967"/>
<dbReference type="Proteomes" id="UP000218244">
    <property type="component" value="Chromosome"/>
</dbReference>
<dbReference type="AlphaFoldDB" id="A0A160PN49"/>
<dbReference type="RefSeq" id="WP_096454867.1">
    <property type="nucleotide sequence ID" value="NZ_AP017369.1"/>
</dbReference>
<keyword evidence="2" id="KW-1185">Reference proteome</keyword>
<accession>A0A160PN49</accession>
<evidence type="ECO:0000313" key="1">
    <source>
        <dbReference type="EMBL" id="BAU95229.1"/>
    </source>
</evidence>
<organism evidence="1 2">
    <name type="scientific">Corynebacterium suranareeae</name>
    <dbReference type="NCBI Taxonomy" id="2506452"/>
    <lineage>
        <taxon>Bacteria</taxon>
        <taxon>Bacillati</taxon>
        <taxon>Actinomycetota</taxon>
        <taxon>Actinomycetes</taxon>
        <taxon>Mycobacteriales</taxon>
        <taxon>Corynebacteriaceae</taxon>
        <taxon>Corynebacterium</taxon>
    </lineage>
</organism>
<gene>
    <name evidence="1" type="ORF">N24_0967</name>
</gene>
<sequence>MQYRQLSKIFHAAHHAQARELVETTYRERLNRPETVNTGVLVGGFPLFCVVDEEVEALVSELKRLDAQLSQQINGQKLHDLAGEEVVASNGAVAKLGQVRSNAEDSCLAFAKLCELGVFDWMF</sequence>